<dbReference type="EMBL" id="SMAF01000003">
    <property type="protein sequence ID" value="TCT00399.1"/>
    <property type="molecule type" value="Genomic_DNA"/>
</dbReference>
<feature type="domain" description="NusB/RsmB/TIM44" evidence="7">
    <location>
        <begin position="15"/>
        <end position="138"/>
    </location>
</feature>
<dbReference type="HAMAP" id="MF_00073">
    <property type="entry name" value="NusB"/>
    <property type="match status" value="1"/>
</dbReference>
<dbReference type="GO" id="GO:0006353">
    <property type="term" value="P:DNA-templated transcription termination"/>
    <property type="evidence" value="ECO:0007669"/>
    <property type="project" value="UniProtKB-UniRule"/>
</dbReference>
<evidence type="ECO:0000256" key="6">
    <source>
        <dbReference type="HAMAP-Rule" id="MF_00073"/>
    </source>
</evidence>
<name>A0A4R3LLI3_9GAMM</name>
<dbReference type="OrthoDB" id="9789556at2"/>
<dbReference type="InterPro" id="IPR011605">
    <property type="entry name" value="NusB_fam"/>
</dbReference>
<dbReference type="InterPro" id="IPR006027">
    <property type="entry name" value="NusB_RsmB_TIM44"/>
</dbReference>
<protein>
    <recommendedName>
        <fullName evidence="6">Transcription antitermination protein NusB</fullName>
    </recommendedName>
    <alternativeName>
        <fullName evidence="6">Antitermination factor NusB</fullName>
    </alternativeName>
</protein>
<dbReference type="GO" id="GO:0031564">
    <property type="term" value="P:transcription antitermination"/>
    <property type="evidence" value="ECO:0007669"/>
    <property type="project" value="UniProtKB-KW"/>
</dbReference>
<dbReference type="Gene3D" id="1.10.940.10">
    <property type="entry name" value="NusB-like"/>
    <property type="match status" value="1"/>
</dbReference>
<dbReference type="SUPFAM" id="SSF48013">
    <property type="entry name" value="NusB-like"/>
    <property type="match status" value="1"/>
</dbReference>
<dbReference type="GO" id="GO:0005829">
    <property type="term" value="C:cytosol"/>
    <property type="evidence" value="ECO:0007669"/>
    <property type="project" value="TreeGrafter"/>
</dbReference>
<dbReference type="PANTHER" id="PTHR11078">
    <property type="entry name" value="N UTILIZATION SUBSTANCE PROTEIN B-RELATED"/>
    <property type="match status" value="1"/>
</dbReference>
<dbReference type="NCBIfam" id="TIGR01951">
    <property type="entry name" value="nusB"/>
    <property type="match status" value="1"/>
</dbReference>
<comment type="caution">
    <text evidence="8">The sequence shown here is derived from an EMBL/GenBank/DDBJ whole genome shotgun (WGS) entry which is preliminary data.</text>
</comment>
<evidence type="ECO:0000313" key="9">
    <source>
        <dbReference type="Proteomes" id="UP000294599"/>
    </source>
</evidence>
<dbReference type="GO" id="GO:0003723">
    <property type="term" value="F:RNA binding"/>
    <property type="evidence" value="ECO:0007669"/>
    <property type="project" value="UniProtKB-UniRule"/>
</dbReference>
<organism evidence="8 9">
    <name type="scientific">Pseudofulvimonas gallinarii</name>
    <dbReference type="NCBI Taxonomy" id="634155"/>
    <lineage>
        <taxon>Bacteria</taxon>
        <taxon>Pseudomonadati</taxon>
        <taxon>Pseudomonadota</taxon>
        <taxon>Gammaproteobacteria</taxon>
        <taxon>Lysobacterales</taxon>
        <taxon>Rhodanobacteraceae</taxon>
        <taxon>Pseudofulvimonas</taxon>
    </lineage>
</organism>
<gene>
    <name evidence="6" type="primary">nusB</name>
    <name evidence="8" type="ORF">EDC25_103167</name>
</gene>
<sequence>MSGGLDRNERMLRTRARRRALQALYAWQLSGYPMRQVEQQFAHEQAEELADLEYFHAMIFGVENEREELDAALRPFLDRDPDLVDAIERAILRLGAWELRHRMDVPYRVVINEALELAKRFGNDQGHAYVNGVLDQLAARERAAEYRA</sequence>
<keyword evidence="5 6" id="KW-0804">Transcription</keyword>
<reference evidence="8 9" key="1">
    <citation type="submission" date="2019-03" db="EMBL/GenBank/DDBJ databases">
        <title>Genomic Encyclopedia of Type Strains, Phase IV (KMG-IV): sequencing the most valuable type-strain genomes for metagenomic binning, comparative biology and taxonomic classification.</title>
        <authorList>
            <person name="Goeker M."/>
        </authorList>
    </citation>
    <scope>NUCLEOTIDE SEQUENCE [LARGE SCALE GENOMIC DNA]</scope>
    <source>
        <strain evidence="8 9">DSM 21944</strain>
    </source>
</reference>
<evidence type="ECO:0000313" key="8">
    <source>
        <dbReference type="EMBL" id="TCT00399.1"/>
    </source>
</evidence>
<evidence type="ECO:0000256" key="4">
    <source>
        <dbReference type="ARBA" id="ARBA00023015"/>
    </source>
</evidence>
<evidence type="ECO:0000256" key="1">
    <source>
        <dbReference type="ARBA" id="ARBA00005952"/>
    </source>
</evidence>
<evidence type="ECO:0000256" key="3">
    <source>
        <dbReference type="ARBA" id="ARBA00022884"/>
    </source>
</evidence>
<dbReference type="AlphaFoldDB" id="A0A4R3LLI3"/>
<proteinExistence type="inferred from homology"/>
<comment type="similarity">
    <text evidence="1 6">Belongs to the NusB family.</text>
</comment>
<dbReference type="RefSeq" id="WP_132577246.1">
    <property type="nucleotide sequence ID" value="NZ_JBHLWF010000007.1"/>
</dbReference>
<evidence type="ECO:0000256" key="2">
    <source>
        <dbReference type="ARBA" id="ARBA00022814"/>
    </source>
</evidence>
<keyword evidence="9" id="KW-1185">Reference proteome</keyword>
<keyword evidence="4 6" id="KW-0805">Transcription regulation</keyword>
<evidence type="ECO:0000259" key="7">
    <source>
        <dbReference type="Pfam" id="PF01029"/>
    </source>
</evidence>
<dbReference type="InterPro" id="IPR035926">
    <property type="entry name" value="NusB-like_sf"/>
</dbReference>
<comment type="function">
    <text evidence="6">Involved in transcription antitermination. Required for transcription of ribosomal RNA (rRNA) genes. Binds specifically to the boxA antiterminator sequence of the ribosomal RNA (rrn) operons.</text>
</comment>
<keyword evidence="2 6" id="KW-0889">Transcription antitermination</keyword>
<keyword evidence="3 6" id="KW-0694">RNA-binding</keyword>
<dbReference type="PANTHER" id="PTHR11078:SF3">
    <property type="entry name" value="ANTITERMINATION NUSB DOMAIN-CONTAINING PROTEIN"/>
    <property type="match status" value="1"/>
</dbReference>
<dbReference type="Pfam" id="PF01029">
    <property type="entry name" value="NusB"/>
    <property type="match status" value="1"/>
</dbReference>
<dbReference type="Proteomes" id="UP000294599">
    <property type="component" value="Unassembled WGS sequence"/>
</dbReference>
<accession>A0A4R3LLI3</accession>
<evidence type="ECO:0000256" key="5">
    <source>
        <dbReference type="ARBA" id="ARBA00023163"/>
    </source>
</evidence>